<sequence length="151" mass="17141">MSLTGLEVFDETLHKTNTWLKEIGEMLGSDRHEAYQALRVVLHCLRDRLTTDEAAHLGEQLPMLVRGIYYEAWRPARKPEKIRSRDEFLAWIDTRLPNTALVDREDAVGAVFKTLENHVSAGEIGHVVQSLPKEIRALWPVTWASSGPVAK</sequence>
<dbReference type="OrthoDB" id="20942at2"/>
<dbReference type="InterPro" id="IPR038282">
    <property type="entry name" value="DUF2267_sf"/>
</dbReference>
<evidence type="ECO:0000313" key="1">
    <source>
        <dbReference type="EMBL" id="TYL99278.1"/>
    </source>
</evidence>
<dbReference type="InterPro" id="IPR018727">
    <property type="entry name" value="DUF2267"/>
</dbReference>
<evidence type="ECO:0000313" key="2">
    <source>
        <dbReference type="Proteomes" id="UP000324758"/>
    </source>
</evidence>
<dbReference type="Gene3D" id="1.10.490.110">
    <property type="entry name" value="Uncharacterized conserved protein DUF2267"/>
    <property type="match status" value="1"/>
</dbReference>
<dbReference type="AlphaFoldDB" id="A0A5D3KN99"/>
<organism evidence="1 2">
    <name type="scientific">Bradyrhizobium rifense</name>
    <dbReference type="NCBI Taxonomy" id="515499"/>
    <lineage>
        <taxon>Bacteria</taxon>
        <taxon>Pseudomonadati</taxon>
        <taxon>Pseudomonadota</taxon>
        <taxon>Alphaproteobacteria</taxon>
        <taxon>Hyphomicrobiales</taxon>
        <taxon>Nitrobacteraceae</taxon>
        <taxon>Bradyrhizobium</taxon>
    </lineage>
</organism>
<name>A0A5D3KN99_9BRAD</name>
<proteinExistence type="predicted"/>
<dbReference type="Pfam" id="PF10025">
    <property type="entry name" value="DUF2267"/>
    <property type="match status" value="1"/>
</dbReference>
<accession>A0A5D3KN99</accession>
<reference evidence="1 2" key="1">
    <citation type="submission" date="2019-08" db="EMBL/GenBank/DDBJ databases">
        <title>Bradyrhizobium hipponensis sp. nov., a rhizobium isolated from a Lupinus angustifolius root nodule in Tunisia.</title>
        <authorList>
            <person name="Off K."/>
            <person name="Rejili M."/>
            <person name="Mars M."/>
            <person name="Brachmann A."/>
            <person name="Marin M."/>
        </authorList>
    </citation>
    <scope>NUCLEOTIDE SEQUENCE [LARGE SCALE GENOMIC DNA]</scope>
    <source>
        <strain evidence="1 2">CTAW71</strain>
    </source>
</reference>
<gene>
    <name evidence="1" type="ORF">FXB40_03265</name>
</gene>
<protein>
    <submittedName>
        <fullName evidence="1">DUF2267 domain-containing protein</fullName>
    </submittedName>
</protein>
<keyword evidence="2" id="KW-1185">Reference proteome</keyword>
<dbReference type="EMBL" id="VSSS01000008">
    <property type="protein sequence ID" value="TYL99278.1"/>
    <property type="molecule type" value="Genomic_DNA"/>
</dbReference>
<dbReference type="Proteomes" id="UP000324758">
    <property type="component" value="Unassembled WGS sequence"/>
</dbReference>
<comment type="caution">
    <text evidence="1">The sequence shown here is derived from an EMBL/GenBank/DDBJ whole genome shotgun (WGS) entry which is preliminary data.</text>
</comment>